<dbReference type="EMBL" id="JAAVJD010000155">
    <property type="protein sequence ID" value="NJQ07375.1"/>
    <property type="molecule type" value="Genomic_DNA"/>
</dbReference>
<keyword evidence="1" id="KW-1133">Transmembrane helix</keyword>
<dbReference type="RefSeq" id="WP_167972309.1">
    <property type="nucleotide sequence ID" value="NZ_BHZG01000288.1"/>
</dbReference>
<proteinExistence type="predicted"/>
<protein>
    <submittedName>
        <fullName evidence="2">Uncharacterized protein</fullName>
    </submittedName>
</protein>
<gene>
    <name evidence="2" type="ORF">HCN56_17725</name>
</gene>
<name>A0A7X6D3D7_9ACTN</name>
<keyword evidence="1" id="KW-0812">Transmembrane</keyword>
<evidence type="ECO:0000313" key="3">
    <source>
        <dbReference type="Proteomes" id="UP000578686"/>
    </source>
</evidence>
<evidence type="ECO:0000256" key="1">
    <source>
        <dbReference type="SAM" id="Phobius"/>
    </source>
</evidence>
<comment type="caution">
    <text evidence="2">The sequence shown here is derived from an EMBL/GenBank/DDBJ whole genome shotgun (WGS) entry which is preliminary data.</text>
</comment>
<reference evidence="2 3" key="1">
    <citation type="submission" date="2020-03" db="EMBL/GenBank/DDBJ databases">
        <title>Draft genome of Streptomyces sp. ventii, isolated from the Axial Seamount in the Pacific Ocean, and resequencing of the two type strains Streptomyces lonarensis strain NCL 716 and Streptomyces bohaiensis strain 11A07.</title>
        <authorList>
            <person name="Loughran R.M."/>
            <person name="Pfannmuller K.M."/>
            <person name="Wasson B.J."/>
            <person name="Deadmond M.C."/>
            <person name="Paddock B.E."/>
            <person name="Koyack M.J."/>
            <person name="Gallegos D.A."/>
            <person name="Mitchell E.A."/>
            <person name="Ushijima B."/>
            <person name="Saw J.H."/>
            <person name="Mcphail K.L."/>
            <person name="Videau P."/>
        </authorList>
    </citation>
    <scope>NUCLEOTIDE SEQUENCE [LARGE SCALE GENOMIC DNA]</scope>
    <source>
        <strain evidence="2 3">NCL716</strain>
    </source>
</reference>
<accession>A0A7X6D3D7</accession>
<dbReference type="Proteomes" id="UP000578686">
    <property type="component" value="Unassembled WGS sequence"/>
</dbReference>
<dbReference type="AlphaFoldDB" id="A0A7X6D3D7"/>
<keyword evidence="1" id="KW-0472">Membrane</keyword>
<keyword evidence="3" id="KW-1185">Reference proteome</keyword>
<organism evidence="2 3">
    <name type="scientific">Streptomyces lonarensis</name>
    <dbReference type="NCBI Taxonomy" id="700599"/>
    <lineage>
        <taxon>Bacteria</taxon>
        <taxon>Bacillati</taxon>
        <taxon>Actinomycetota</taxon>
        <taxon>Actinomycetes</taxon>
        <taxon>Kitasatosporales</taxon>
        <taxon>Streptomycetaceae</taxon>
        <taxon>Streptomyces</taxon>
    </lineage>
</organism>
<sequence length="101" mass="10276">MASDTTPAARRRRRIDSRAALRSLTVTLLAVLLTLGAAGALFTGTGRGVGEEVSAAATAPPAGTLYYAAGAVLLAAALAYGIARYLGRRRITLLGTSTGRS</sequence>
<feature type="transmembrane region" description="Helical" evidence="1">
    <location>
        <begin position="64"/>
        <end position="83"/>
    </location>
</feature>
<evidence type="ECO:0000313" key="2">
    <source>
        <dbReference type="EMBL" id="NJQ07375.1"/>
    </source>
</evidence>